<dbReference type="AlphaFoldDB" id="A0A533Q9E2"/>
<evidence type="ECO:0000259" key="2">
    <source>
        <dbReference type="Pfam" id="PF00582"/>
    </source>
</evidence>
<dbReference type="CDD" id="cd00293">
    <property type="entry name" value="USP-like"/>
    <property type="match status" value="2"/>
</dbReference>
<dbReference type="GO" id="GO:0016491">
    <property type="term" value="F:oxidoreductase activity"/>
    <property type="evidence" value="ECO:0007669"/>
    <property type="project" value="InterPro"/>
</dbReference>
<dbReference type="InterPro" id="IPR042298">
    <property type="entry name" value="P-CP_red_C"/>
</dbReference>
<evidence type="ECO:0000259" key="3">
    <source>
        <dbReference type="Pfam" id="PF08369"/>
    </source>
</evidence>
<dbReference type="InterPro" id="IPR006015">
    <property type="entry name" value="Universal_stress_UspA"/>
</dbReference>
<dbReference type="PRINTS" id="PR01438">
    <property type="entry name" value="UNVRSLSTRESS"/>
</dbReference>
<dbReference type="Pfam" id="PF00582">
    <property type="entry name" value="Usp"/>
    <property type="match status" value="2"/>
</dbReference>
<comment type="similarity">
    <text evidence="1">Belongs to the universal stress protein A family.</text>
</comment>
<dbReference type="InterPro" id="IPR014729">
    <property type="entry name" value="Rossmann-like_a/b/a_fold"/>
</dbReference>
<protein>
    <submittedName>
        <fullName evidence="4">Universal stress protein</fullName>
    </submittedName>
</protein>
<gene>
    <name evidence="4" type="ORF">JETT_2417</name>
</gene>
<dbReference type="Gene3D" id="3.40.50.620">
    <property type="entry name" value="HUPs"/>
    <property type="match status" value="2"/>
</dbReference>
<organism evidence="4 5">
    <name type="scientific">Candidatus Jettenia ecosi</name>
    <dbReference type="NCBI Taxonomy" id="2494326"/>
    <lineage>
        <taxon>Bacteria</taxon>
        <taxon>Pseudomonadati</taxon>
        <taxon>Planctomycetota</taxon>
        <taxon>Candidatus Brocadiia</taxon>
        <taxon>Candidatus Brocadiales</taxon>
        <taxon>Candidatus Brocadiaceae</taxon>
        <taxon>Candidatus Jettenia</taxon>
    </lineage>
</organism>
<feature type="domain" description="UspA" evidence="2">
    <location>
        <begin position="1"/>
        <end position="161"/>
    </location>
</feature>
<dbReference type="InterPro" id="IPR006016">
    <property type="entry name" value="UspA"/>
</dbReference>
<proteinExistence type="inferred from homology"/>
<dbReference type="PANTHER" id="PTHR46268:SF6">
    <property type="entry name" value="UNIVERSAL STRESS PROTEIN UP12"/>
    <property type="match status" value="1"/>
</dbReference>
<evidence type="ECO:0000256" key="1">
    <source>
        <dbReference type="ARBA" id="ARBA00008791"/>
    </source>
</evidence>
<dbReference type="InterPro" id="IPR013580">
    <property type="entry name" value="LI-POR_suB-like_C"/>
</dbReference>
<evidence type="ECO:0000313" key="4">
    <source>
        <dbReference type="EMBL" id="TLD41308.1"/>
    </source>
</evidence>
<reference evidence="4 5" key="1">
    <citation type="submission" date="2019-04" db="EMBL/GenBank/DDBJ databases">
        <title>Genome of a novel bacterium Candidatus Jettenia ecosi reconstructed from metagenome of an anammox bioreactor.</title>
        <authorList>
            <person name="Mardanov A.V."/>
            <person name="Beletsky A.V."/>
            <person name="Ravin N.V."/>
            <person name="Botchkova E.A."/>
            <person name="Litti Y.V."/>
            <person name="Nozhevnikova A.N."/>
        </authorList>
    </citation>
    <scope>NUCLEOTIDE SEQUENCE [LARGE SCALE GENOMIC DNA]</scope>
    <source>
        <strain evidence="4">J2</strain>
    </source>
</reference>
<dbReference type="GO" id="GO:0015979">
    <property type="term" value="P:photosynthesis"/>
    <property type="evidence" value="ECO:0007669"/>
    <property type="project" value="InterPro"/>
</dbReference>
<dbReference type="PANTHER" id="PTHR46268">
    <property type="entry name" value="STRESS RESPONSE PROTEIN NHAX"/>
    <property type="match status" value="1"/>
</dbReference>
<accession>A0A533Q9E2</accession>
<comment type="caution">
    <text evidence="4">The sequence shown here is derived from an EMBL/GenBank/DDBJ whole genome shotgun (WGS) entry which is preliminary data.</text>
</comment>
<feature type="domain" description="UspA" evidence="2">
    <location>
        <begin position="168"/>
        <end position="323"/>
    </location>
</feature>
<dbReference type="Pfam" id="PF08369">
    <property type="entry name" value="PCP_red"/>
    <property type="match status" value="1"/>
</dbReference>
<dbReference type="EMBL" id="SULG01000053">
    <property type="protein sequence ID" value="TLD41308.1"/>
    <property type="molecule type" value="Genomic_DNA"/>
</dbReference>
<dbReference type="Gene3D" id="1.10.8.550">
    <property type="entry name" value="Proto-chlorophyllide reductase 57 kD subunit B"/>
    <property type="match status" value="1"/>
</dbReference>
<evidence type="ECO:0000313" key="5">
    <source>
        <dbReference type="Proteomes" id="UP000319783"/>
    </source>
</evidence>
<feature type="domain" description="Light-independent protochlorophyllide reductase subunit B-like C-terminal" evidence="3">
    <location>
        <begin position="389"/>
        <end position="433"/>
    </location>
</feature>
<dbReference type="GO" id="GO:0015995">
    <property type="term" value="P:chlorophyll biosynthetic process"/>
    <property type="evidence" value="ECO:0007669"/>
    <property type="project" value="InterPro"/>
</dbReference>
<dbReference type="SUPFAM" id="SSF52402">
    <property type="entry name" value="Adenine nucleotide alpha hydrolases-like"/>
    <property type="match status" value="2"/>
</dbReference>
<sequence length="445" mass="50032">MYKKIFIAIDNSCHSNFCIDLGIDLSGKLHSHLVGCHVYDASLHQKRFRDMEKGLPQQYQDENVLHRQRELHTSLINMGLKLISESYLDVFKNKCREASVTHEELLLEGKNYYEISKEVQRGCYDLLIMGALGLASVNTSIIGSVCERVIRRVKTDILVVKNKHLKGKVVVAVDGSPASFSGVKAALMFAQMFDLNIDAVSVFDPHYHRVAFESIAKVLSKEAGQIFRFKEQETLHEEIIDKGLAKIYQNHLDQARCIAEGCGVKINTILMDGKPYDQIIKYIHNEKPSLLILGRTGIHNTNGLDIGGTTENLLRLAPCNILLTGENVGAKSENAMNFSDSRIVPEKENVFAMSSYNQPMEENGVLKSIDRDRELCTESVGRGQKLIIWTDEAQEQTERIPPFIRGVVRKKIEEFAQEKGYSEITAEVVNKAKAGLMGDSMFHKT</sequence>
<dbReference type="Proteomes" id="UP000319783">
    <property type="component" value="Unassembled WGS sequence"/>
</dbReference>
<name>A0A533Q9E2_9BACT</name>